<dbReference type="OMA" id="QNDICKS"/>
<dbReference type="SUPFAM" id="SSF51206">
    <property type="entry name" value="cAMP-binding domain-like"/>
    <property type="match status" value="1"/>
</dbReference>
<evidence type="ECO:0000256" key="3">
    <source>
        <dbReference type="ARBA" id="ARBA00023163"/>
    </source>
</evidence>
<sequence length="267" mass="31133">MIKIPELIRIMFWPLKSWHSVQEDLMSDKISVLKKQDFLRQFTEKELREIAPYFELIHCTQRDTLFEKGQPIEHIYLVLYGSFKIQESIDRDAVKIFNFLSQGEFLGVAMAGLPNPRYPTSAVCNEDSTLLKIPVGLFFDHLMQIPELRRRVNRQISERFLEFQNDICKSHKLAPHRVADFLLRLLARQGSQSGYINIPLTRNDIAERIGSQSETVIRILSQWTKNGWIQTTDRHIEILNRQALMEVESERPSKKASRGASDHLENV</sequence>
<evidence type="ECO:0000313" key="7">
    <source>
        <dbReference type="Proteomes" id="UP000197003"/>
    </source>
</evidence>
<dbReference type="Gene3D" id="2.60.120.10">
    <property type="entry name" value="Jelly Rolls"/>
    <property type="match status" value="1"/>
</dbReference>
<dbReference type="Pfam" id="PF00027">
    <property type="entry name" value="cNMP_binding"/>
    <property type="match status" value="1"/>
</dbReference>
<dbReference type="Proteomes" id="UP000197003">
    <property type="component" value="Chromosome"/>
</dbReference>
<dbReference type="InterPro" id="IPR036388">
    <property type="entry name" value="WH-like_DNA-bd_sf"/>
</dbReference>
<accession>A0A1Z3N6V2</accession>
<dbReference type="InterPro" id="IPR036390">
    <property type="entry name" value="WH_DNA-bd_sf"/>
</dbReference>
<proteinExistence type="predicted"/>
<dbReference type="SMART" id="SM00100">
    <property type="entry name" value="cNMP"/>
    <property type="match status" value="1"/>
</dbReference>
<dbReference type="PROSITE" id="PS51063">
    <property type="entry name" value="HTH_CRP_2"/>
    <property type="match status" value="1"/>
</dbReference>
<name>A0A1Z3N6V2_BDEBC</name>
<keyword evidence="1" id="KW-0805">Transcription regulation</keyword>
<gene>
    <name evidence="6" type="ORF">B9G79_06295</name>
</gene>
<dbReference type="Pfam" id="PF13545">
    <property type="entry name" value="HTH_Crp_2"/>
    <property type="match status" value="1"/>
</dbReference>
<dbReference type="GO" id="GO:0003677">
    <property type="term" value="F:DNA binding"/>
    <property type="evidence" value="ECO:0007669"/>
    <property type="project" value="UniProtKB-KW"/>
</dbReference>
<dbReference type="InterPro" id="IPR000595">
    <property type="entry name" value="cNMP-bd_dom"/>
</dbReference>
<dbReference type="SUPFAM" id="SSF46785">
    <property type="entry name" value="Winged helix' DNA-binding domain"/>
    <property type="match status" value="1"/>
</dbReference>
<dbReference type="InterPro" id="IPR018490">
    <property type="entry name" value="cNMP-bd_dom_sf"/>
</dbReference>
<dbReference type="GO" id="GO:0003700">
    <property type="term" value="F:DNA-binding transcription factor activity"/>
    <property type="evidence" value="ECO:0007669"/>
    <property type="project" value="TreeGrafter"/>
</dbReference>
<dbReference type="AlphaFoldDB" id="A0A1Z3N6V2"/>
<evidence type="ECO:0000313" key="6">
    <source>
        <dbReference type="EMBL" id="ASD63203.1"/>
    </source>
</evidence>
<dbReference type="EMBL" id="CP020946">
    <property type="protein sequence ID" value="ASD63203.1"/>
    <property type="molecule type" value="Genomic_DNA"/>
</dbReference>
<keyword evidence="2" id="KW-0238">DNA-binding</keyword>
<evidence type="ECO:0000259" key="4">
    <source>
        <dbReference type="PROSITE" id="PS50042"/>
    </source>
</evidence>
<evidence type="ECO:0000259" key="5">
    <source>
        <dbReference type="PROSITE" id="PS51063"/>
    </source>
</evidence>
<feature type="domain" description="HTH crp-type" evidence="5">
    <location>
        <begin position="172"/>
        <end position="242"/>
    </location>
</feature>
<dbReference type="CDD" id="cd00038">
    <property type="entry name" value="CAP_ED"/>
    <property type="match status" value="1"/>
</dbReference>
<dbReference type="GO" id="GO:0005829">
    <property type="term" value="C:cytosol"/>
    <property type="evidence" value="ECO:0007669"/>
    <property type="project" value="TreeGrafter"/>
</dbReference>
<keyword evidence="3" id="KW-0804">Transcription</keyword>
<dbReference type="PANTHER" id="PTHR24567">
    <property type="entry name" value="CRP FAMILY TRANSCRIPTIONAL REGULATORY PROTEIN"/>
    <property type="match status" value="1"/>
</dbReference>
<dbReference type="InterPro" id="IPR012318">
    <property type="entry name" value="HTH_CRP"/>
</dbReference>
<protein>
    <submittedName>
        <fullName evidence="6">Crp/Fnr family transcriptional regulator</fullName>
    </submittedName>
</protein>
<dbReference type="InterPro" id="IPR050397">
    <property type="entry name" value="Env_Response_Regulators"/>
</dbReference>
<organism evidence="6 7">
    <name type="scientific">Bdellovibrio bacteriovorus</name>
    <dbReference type="NCBI Taxonomy" id="959"/>
    <lineage>
        <taxon>Bacteria</taxon>
        <taxon>Pseudomonadati</taxon>
        <taxon>Bdellovibrionota</taxon>
        <taxon>Bdellovibrionia</taxon>
        <taxon>Bdellovibrionales</taxon>
        <taxon>Pseudobdellovibrionaceae</taxon>
        <taxon>Bdellovibrio</taxon>
    </lineage>
</organism>
<dbReference type="InterPro" id="IPR014710">
    <property type="entry name" value="RmlC-like_jellyroll"/>
</dbReference>
<reference evidence="6 7" key="1">
    <citation type="submission" date="2017-04" db="EMBL/GenBank/DDBJ databases">
        <title>Whole genome sequence of Bdellovibrio bacteriovorus strain SSB218315.</title>
        <authorList>
            <person name="Oyedara O."/>
            <person name="Rodriguez-Perez M.A."/>
        </authorList>
    </citation>
    <scope>NUCLEOTIDE SEQUENCE [LARGE SCALE GENOMIC DNA]</scope>
    <source>
        <strain evidence="6 7">SSB218315</strain>
    </source>
</reference>
<evidence type="ECO:0000256" key="1">
    <source>
        <dbReference type="ARBA" id="ARBA00023015"/>
    </source>
</evidence>
<dbReference type="PROSITE" id="PS50042">
    <property type="entry name" value="CNMP_BINDING_3"/>
    <property type="match status" value="1"/>
</dbReference>
<dbReference type="Gene3D" id="1.10.10.10">
    <property type="entry name" value="Winged helix-like DNA-binding domain superfamily/Winged helix DNA-binding domain"/>
    <property type="match status" value="1"/>
</dbReference>
<dbReference type="SMART" id="SM00419">
    <property type="entry name" value="HTH_CRP"/>
    <property type="match status" value="1"/>
</dbReference>
<dbReference type="PANTHER" id="PTHR24567:SF28">
    <property type="entry name" value="LISTERIOLYSIN REGULATORY PROTEIN"/>
    <property type="match status" value="1"/>
</dbReference>
<feature type="domain" description="Cyclic nucleotide-binding" evidence="4">
    <location>
        <begin position="38"/>
        <end position="159"/>
    </location>
</feature>
<dbReference type="PRINTS" id="PR00034">
    <property type="entry name" value="HTHCRP"/>
</dbReference>
<evidence type="ECO:0000256" key="2">
    <source>
        <dbReference type="ARBA" id="ARBA00023125"/>
    </source>
</evidence>